<protein>
    <submittedName>
        <fullName evidence="2">Uncharacterized protein</fullName>
    </submittedName>
</protein>
<reference evidence="2" key="1">
    <citation type="submission" date="2006-10" db="EMBL/GenBank/DDBJ databases">
        <authorList>
            <person name="Amadeo P."/>
            <person name="Zhao Q."/>
            <person name="Wortman J."/>
            <person name="Fraser-Liggett C."/>
            <person name="Carlton J."/>
        </authorList>
    </citation>
    <scope>NUCLEOTIDE SEQUENCE</scope>
    <source>
        <strain evidence="2">G3</strain>
    </source>
</reference>
<dbReference type="KEGG" id="tva:4768541"/>
<keyword evidence="3" id="KW-1185">Reference proteome</keyword>
<evidence type="ECO:0000256" key="1">
    <source>
        <dbReference type="SAM" id="MobiDB-lite"/>
    </source>
</evidence>
<dbReference type="AlphaFoldDB" id="A2E9S1"/>
<proteinExistence type="predicted"/>
<reference evidence="2" key="2">
    <citation type="journal article" date="2007" name="Science">
        <title>Draft genome sequence of the sexually transmitted pathogen Trichomonas vaginalis.</title>
        <authorList>
            <person name="Carlton J.M."/>
            <person name="Hirt R.P."/>
            <person name="Silva J.C."/>
            <person name="Delcher A.L."/>
            <person name="Schatz M."/>
            <person name="Zhao Q."/>
            <person name="Wortman J.R."/>
            <person name="Bidwell S.L."/>
            <person name="Alsmark U.C.M."/>
            <person name="Besteiro S."/>
            <person name="Sicheritz-Ponten T."/>
            <person name="Noel C.J."/>
            <person name="Dacks J.B."/>
            <person name="Foster P.G."/>
            <person name="Simillion C."/>
            <person name="Van de Peer Y."/>
            <person name="Miranda-Saavedra D."/>
            <person name="Barton G.J."/>
            <person name="Westrop G.D."/>
            <person name="Mueller S."/>
            <person name="Dessi D."/>
            <person name="Fiori P.L."/>
            <person name="Ren Q."/>
            <person name="Paulsen I."/>
            <person name="Zhang H."/>
            <person name="Bastida-Corcuera F.D."/>
            <person name="Simoes-Barbosa A."/>
            <person name="Brown M.T."/>
            <person name="Hayes R.D."/>
            <person name="Mukherjee M."/>
            <person name="Okumura C.Y."/>
            <person name="Schneider R."/>
            <person name="Smith A.J."/>
            <person name="Vanacova S."/>
            <person name="Villalvazo M."/>
            <person name="Haas B.J."/>
            <person name="Pertea M."/>
            <person name="Feldblyum T.V."/>
            <person name="Utterback T.R."/>
            <person name="Shu C.L."/>
            <person name="Osoegawa K."/>
            <person name="de Jong P.J."/>
            <person name="Hrdy I."/>
            <person name="Horvathova L."/>
            <person name="Zubacova Z."/>
            <person name="Dolezal P."/>
            <person name="Malik S.B."/>
            <person name="Logsdon J.M. Jr."/>
            <person name="Henze K."/>
            <person name="Gupta A."/>
            <person name="Wang C.C."/>
            <person name="Dunne R.L."/>
            <person name="Upcroft J.A."/>
            <person name="Upcroft P."/>
            <person name="White O."/>
            <person name="Salzberg S.L."/>
            <person name="Tang P."/>
            <person name="Chiu C.-H."/>
            <person name="Lee Y.-S."/>
            <person name="Embley T.M."/>
            <person name="Coombs G.H."/>
            <person name="Mottram J.C."/>
            <person name="Tachezy J."/>
            <person name="Fraser-Liggett C.M."/>
            <person name="Johnson P.J."/>
        </authorList>
    </citation>
    <scope>NUCLEOTIDE SEQUENCE [LARGE SCALE GENOMIC DNA]</scope>
    <source>
        <strain evidence="2">G3</strain>
    </source>
</reference>
<gene>
    <name evidence="2" type="ORF">TVAG_282060</name>
</gene>
<dbReference type="InParanoid" id="A2E9S1"/>
<sequence length="129" mass="15034">MNLTYSDDFESDDSSNDPIFTPSVKQMTKPIDTPKSNKENKPDNNEIYGVLSFQKMNNIIKQREEYLKWQQAENTRIWGENFSPYSSLDKIANRIALMQVKEVTDLLGKTCDDFIESLVHTEFFPENNQ</sequence>
<organism evidence="2 3">
    <name type="scientific">Trichomonas vaginalis (strain ATCC PRA-98 / G3)</name>
    <dbReference type="NCBI Taxonomy" id="412133"/>
    <lineage>
        <taxon>Eukaryota</taxon>
        <taxon>Metamonada</taxon>
        <taxon>Parabasalia</taxon>
        <taxon>Trichomonadida</taxon>
        <taxon>Trichomonadidae</taxon>
        <taxon>Trichomonas</taxon>
    </lineage>
</organism>
<dbReference type="Proteomes" id="UP000001542">
    <property type="component" value="Unassembled WGS sequence"/>
</dbReference>
<feature type="region of interest" description="Disordered" evidence="1">
    <location>
        <begin position="1"/>
        <end position="44"/>
    </location>
</feature>
<name>A2E9S1_TRIV3</name>
<evidence type="ECO:0000313" key="3">
    <source>
        <dbReference type="Proteomes" id="UP000001542"/>
    </source>
</evidence>
<dbReference type="VEuPathDB" id="TrichDB:TVAGG3_0043420"/>
<accession>A2E9S1</accession>
<feature type="compositionally biased region" description="Basic and acidic residues" evidence="1">
    <location>
        <begin position="35"/>
        <end position="44"/>
    </location>
</feature>
<evidence type="ECO:0000313" key="2">
    <source>
        <dbReference type="EMBL" id="EAY10606.1"/>
    </source>
</evidence>
<dbReference type="VEuPathDB" id="TrichDB:TVAG_282060"/>
<dbReference type="EMBL" id="DS113335">
    <property type="protein sequence ID" value="EAY10606.1"/>
    <property type="molecule type" value="Genomic_DNA"/>
</dbReference>
<dbReference type="RefSeq" id="XP_001322829.1">
    <property type="nucleotide sequence ID" value="XM_001322794.1"/>
</dbReference>